<dbReference type="PANTHER" id="PTHR47723">
    <property type="entry name" value="OS05G0353850 PROTEIN"/>
    <property type="match status" value="1"/>
</dbReference>
<keyword evidence="3" id="KW-1185">Reference proteome</keyword>
<protein>
    <recommendedName>
        <fullName evidence="1">RNase H type-1 domain-containing protein</fullName>
    </recommendedName>
</protein>
<evidence type="ECO:0000313" key="3">
    <source>
        <dbReference type="Proteomes" id="UP000541444"/>
    </source>
</evidence>
<dbReference type="EMBL" id="JACGCM010000704">
    <property type="protein sequence ID" value="KAF6168172.1"/>
    <property type="molecule type" value="Genomic_DNA"/>
</dbReference>
<name>A0A7J7NMJ4_9MAGN</name>
<evidence type="ECO:0000313" key="2">
    <source>
        <dbReference type="EMBL" id="KAF6168172.1"/>
    </source>
</evidence>
<dbReference type="Proteomes" id="UP000541444">
    <property type="component" value="Unassembled WGS sequence"/>
</dbReference>
<dbReference type="GO" id="GO:0003676">
    <property type="term" value="F:nucleic acid binding"/>
    <property type="evidence" value="ECO:0007669"/>
    <property type="project" value="InterPro"/>
</dbReference>
<sequence length="604" mass="69309">MGSKYTWTNGQMGQDRILCMLDRMLVNKAWADKFSNWRYKVLARTSSDHGLLMGWNIGIPKPHNSPFRYCKMWSSYPDFFNFVKSNWEIRLHGDPLFRLAKKLKRLKIGLKEWNTQIFEKFAFSPTILEEQMMNVIDKVINDEDNKMLSLTPTCEEVKMAVFTLTPSSSPGPDEFSGYFFQDCWTIIDKDVLQVSSPSLRNLLATADKSSAYIKDLWIGTVWGGSFILRSSRNNVFFDDAMITMPKIKKDLLSHIRDTTHLSQSHMKNCVGDLSVLHNLQAVLHSKKIQHIKSCYWKLPRVGEVKINSDDSSRGNPRKGGVGFIIRDHNGTVLRAHSKGLGDVTCYMAECSTLLQGLQDAASNRWLIAWPESDSTAAVKVFNNDNVPWQLKGDWEMVKTKIQQIRITSTWREVNFSSDQLANRGARLLEGNKESYVKLYAVKVHQRALTKTNEKLMFDLTKTCKALENFAELNMKMVLKLTESKYLWMKVDSWNAKGNFNDLVEQLRKKGLVVKSSTEWVKKLEANLVHVRAVMIDRIRSELQGIRRVGSDTMAIRQLILLFYLVLAWPRIRLVLEGFVDLLNVCLVLSLWVGFDVAFEYSTGA</sequence>
<dbReference type="Gene3D" id="3.30.420.10">
    <property type="entry name" value="Ribonuclease H-like superfamily/Ribonuclease H"/>
    <property type="match status" value="1"/>
</dbReference>
<dbReference type="InterPro" id="IPR002156">
    <property type="entry name" value="RNaseH_domain"/>
</dbReference>
<dbReference type="InterPro" id="IPR053151">
    <property type="entry name" value="RNase_H-like"/>
</dbReference>
<accession>A0A7J7NMJ4</accession>
<dbReference type="GO" id="GO:0004523">
    <property type="term" value="F:RNA-DNA hybrid ribonuclease activity"/>
    <property type="evidence" value="ECO:0007669"/>
    <property type="project" value="InterPro"/>
</dbReference>
<dbReference type="InterPro" id="IPR012337">
    <property type="entry name" value="RNaseH-like_sf"/>
</dbReference>
<dbReference type="SUPFAM" id="SSF53098">
    <property type="entry name" value="Ribonuclease H-like"/>
    <property type="match status" value="1"/>
</dbReference>
<dbReference type="PANTHER" id="PTHR47723:SF23">
    <property type="entry name" value="REVERSE TRANSCRIPTASE-LIKE PROTEIN"/>
    <property type="match status" value="1"/>
</dbReference>
<gene>
    <name evidence="2" type="ORF">GIB67_011557</name>
</gene>
<proteinExistence type="predicted"/>
<comment type="caution">
    <text evidence="2">The sequence shown here is derived from an EMBL/GenBank/DDBJ whole genome shotgun (WGS) entry which is preliminary data.</text>
</comment>
<evidence type="ECO:0000259" key="1">
    <source>
        <dbReference type="Pfam" id="PF13456"/>
    </source>
</evidence>
<feature type="domain" description="RNase H type-1" evidence="1">
    <location>
        <begin position="311"/>
        <end position="423"/>
    </location>
</feature>
<dbReference type="OrthoDB" id="1937198at2759"/>
<dbReference type="Pfam" id="PF13456">
    <property type="entry name" value="RVT_3"/>
    <property type="match status" value="1"/>
</dbReference>
<reference evidence="2 3" key="1">
    <citation type="journal article" date="2020" name="IScience">
        <title>Genome Sequencing of the Endangered Kingdonia uniflora (Circaeasteraceae, Ranunculales) Reveals Potential Mechanisms of Evolutionary Specialization.</title>
        <authorList>
            <person name="Sun Y."/>
            <person name="Deng T."/>
            <person name="Zhang A."/>
            <person name="Moore M.J."/>
            <person name="Landis J.B."/>
            <person name="Lin N."/>
            <person name="Zhang H."/>
            <person name="Zhang X."/>
            <person name="Huang J."/>
            <person name="Zhang X."/>
            <person name="Sun H."/>
            <person name="Wang H."/>
        </authorList>
    </citation>
    <scope>NUCLEOTIDE SEQUENCE [LARGE SCALE GENOMIC DNA]</scope>
    <source>
        <strain evidence="2">TB1705</strain>
        <tissue evidence="2">Leaf</tissue>
    </source>
</reference>
<organism evidence="2 3">
    <name type="scientific">Kingdonia uniflora</name>
    <dbReference type="NCBI Taxonomy" id="39325"/>
    <lineage>
        <taxon>Eukaryota</taxon>
        <taxon>Viridiplantae</taxon>
        <taxon>Streptophyta</taxon>
        <taxon>Embryophyta</taxon>
        <taxon>Tracheophyta</taxon>
        <taxon>Spermatophyta</taxon>
        <taxon>Magnoliopsida</taxon>
        <taxon>Ranunculales</taxon>
        <taxon>Circaeasteraceae</taxon>
        <taxon>Kingdonia</taxon>
    </lineage>
</organism>
<dbReference type="CDD" id="cd06222">
    <property type="entry name" value="RNase_H_like"/>
    <property type="match status" value="1"/>
</dbReference>
<dbReference type="InterPro" id="IPR044730">
    <property type="entry name" value="RNase_H-like_dom_plant"/>
</dbReference>
<dbReference type="AlphaFoldDB" id="A0A7J7NMJ4"/>
<dbReference type="InterPro" id="IPR036397">
    <property type="entry name" value="RNaseH_sf"/>
</dbReference>